<dbReference type="Gene3D" id="3.30.70.100">
    <property type="match status" value="1"/>
</dbReference>
<dbReference type="GeneID" id="73327576"/>
<proteinExistence type="predicted"/>
<evidence type="ECO:0000313" key="2">
    <source>
        <dbReference type="Proteomes" id="UP001055115"/>
    </source>
</evidence>
<keyword evidence="2" id="KW-1185">Reference proteome</keyword>
<dbReference type="RefSeq" id="XP_049128943.1">
    <property type="nucleotide sequence ID" value="XM_049272986.1"/>
</dbReference>
<name>A0AA37LHG8_9PEZI</name>
<evidence type="ECO:0000313" key="1">
    <source>
        <dbReference type="EMBL" id="GKT46593.1"/>
    </source>
</evidence>
<dbReference type="Proteomes" id="UP001055115">
    <property type="component" value="Unassembled WGS sequence"/>
</dbReference>
<reference evidence="1 2" key="1">
    <citation type="submission" date="2022-03" db="EMBL/GenBank/DDBJ databases">
        <title>Genome data of Colletotrichum spp.</title>
        <authorList>
            <person name="Utami Y.D."/>
            <person name="Hiruma K."/>
        </authorList>
    </citation>
    <scope>NUCLEOTIDE SEQUENCE [LARGE SCALE GENOMIC DNA]</scope>
    <source>
        <strain evidence="1 2">MAFF 239500</strain>
    </source>
</reference>
<comment type="caution">
    <text evidence="1">The sequence shown here is derived from an EMBL/GenBank/DDBJ whole genome shotgun (WGS) entry which is preliminary data.</text>
</comment>
<dbReference type="AlphaFoldDB" id="A0AA37LHG8"/>
<gene>
    <name evidence="1" type="ORF">ColSpa_06774</name>
</gene>
<accession>A0AA37LHG8</accession>
<dbReference type="EMBL" id="BQXU01000016">
    <property type="protein sequence ID" value="GKT46593.1"/>
    <property type="molecule type" value="Genomic_DNA"/>
</dbReference>
<protein>
    <submittedName>
        <fullName evidence="1">Uncharacterized protein</fullName>
    </submittedName>
</protein>
<organism evidence="1 2">
    <name type="scientific">Colletotrichum spaethianum</name>
    <dbReference type="NCBI Taxonomy" id="700344"/>
    <lineage>
        <taxon>Eukaryota</taxon>
        <taxon>Fungi</taxon>
        <taxon>Dikarya</taxon>
        <taxon>Ascomycota</taxon>
        <taxon>Pezizomycotina</taxon>
        <taxon>Sordariomycetes</taxon>
        <taxon>Hypocreomycetidae</taxon>
        <taxon>Glomerellales</taxon>
        <taxon>Glomerellaceae</taxon>
        <taxon>Colletotrichum</taxon>
        <taxon>Colletotrichum spaethianum species complex</taxon>
    </lineage>
</organism>
<sequence>MSAPPATGVTERMIIPVKGTKEDWKEPLKAYLLALKQHDGYLRTRWGPWSENEQILDLISGIKKNLACGWKSQEAHDEFFASAECAKVMDEFKKVMTGSIKSYFIKFVPYAPRAAIDSPIAECITISGATMTEDEMRAQIDKARSMDGLNDLASGFSVGDVDGGKVFVAALGWESIEKSRAADKSAYIPSTGKVESHHVNFHYPIKGFSVTNTH</sequence>